<dbReference type="PANTHER" id="PTHR30287">
    <property type="entry name" value="MEMBRANE COMPONENT OF PREDICTED ABC SUPERFAMILY METABOLITE UPTAKE TRANSPORTER"/>
    <property type="match status" value="1"/>
</dbReference>
<feature type="transmembrane region" description="Helical" evidence="6">
    <location>
        <begin position="789"/>
        <end position="812"/>
    </location>
</feature>
<keyword evidence="4 6" id="KW-1133">Transmembrane helix</keyword>
<evidence type="ECO:0000259" key="7">
    <source>
        <dbReference type="Pfam" id="PF02687"/>
    </source>
</evidence>
<feature type="transmembrane region" description="Helical" evidence="6">
    <location>
        <begin position="466"/>
        <end position="489"/>
    </location>
</feature>
<keyword evidence="5 6" id="KW-0472">Membrane</keyword>
<evidence type="ECO:0000313" key="9">
    <source>
        <dbReference type="Proteomes" id="UP000196435"/>
    </source>
</evidence>
<comment type="subcellular location">
    <subcellularLocation>
        <location evidence="1">Cell membrane</location>
        <topology evidence="1">Multi-pass membrane protein</topology>
    </subcellularLocation>
</comment>
<evidence type="ECO:0000256" key="1">
    <source>
        <dbReference type="ARBA" id="ARBA00004651"/>
    </source>
</evidence>
<name>A0A1N6MTV7_9GAMM</name>
<dbReference type="EMBL" id="FTLG01000043">
    <property type="protein sequence ID" value="SIP72227.1"/>
    <property type="molecule type" value="Genomic_DNA"/>
</dbReference>
<evidence type="ECO:0000313" key="8">
    <source>
        <dbReference type="EMBL" id="SIP72227.1"/>
    </source>
</evidence>
<evidence type="ECO:0000256" key="6">
    <source>
        <dbReference type="SAM" id="Phobius"/>
    </source>
</evidence>
<sequence length="826" mass="92632">MPAALTTGRRKIAGGSMIWRWFWREWRTPSLLIVWLSLTLAVACVLSLGRIGDRIDQSVHYQSRDFLAGDLVLRASYPVDQSWLQLAQKKGLTLSRQISFSTMSYAGEVPQLAQVKAADKYYPLYGELETRPAGLKPEKGSVLVAPRLLELLNIKVGDSLDVGDTTLKISGELLQEPDSGFNPFEISPRILINIDDADATGAIQPGSRLTYRYMFAGSAEAIQSFQQWAEPQLKADQRWLTLKQDNGALAKSIERAQQFLLLSALLTLLLAVAAVAVSMTHYCRSRHNLVAILKTLGAGRWALRRWIIGQWLVILLAATLIGSILGLAFEAVLIRVLAAMLPKVLPEAGMWPWVWAIGALFSIALLVGIRPYHQLMATQPSRVLRSDVSASIWPLRYYLPVVALLIAGGLILLAGTEPLLWSLLAGVPVVALLLGALGWGGLWLLRRITFRQLSLRLAVSRLLCRPFQTMTQLAAFSLSFMLLALLVMVRGDLLNQWQQQLPPDSPNYFLINMTQSQITPVDELLAQYKIKPTEFYPVVLARLTEINGQPALEWADKVHPKSTTVRRELNLTWKKELPPFNTLIEGNWPPKQKEVSLEQGVADRLQIHIGDKLTFTGDTRTFDVTVSSIRKVDWESLHPNFMFILDEETLEHQPQTWLTSFHYAGDGKLLTELNRHFPTISMLDIGSMIKQIQSILQQVSQALEIMVVLVMACGGLLLLAQIQVGMSQRQLELVVYRTLGASKKLLRRTLWSEFALLGLMAGLAAAFGAEIALWLLQTKVFEFPWQPQWQMWVLLPVISSLLLSLCGGWLGVRLLRRQAQYRRLPE</sequence>
<reference evidence="9" key="1">
    <citation type="submission" date="2016-12" db="EMBL/GenBank/DDBJ databases">
        <authorList>
            <person name="Gaudriault S."/>
        </authorList>
    </citation>
    <scope>NUCLEOTIDE SEQUENCE [LARGE SCALE GENOMIC DNA]</scope>
    <source>
        <strain evidence="9">HGB1681 (deposited as PTA-6826 in the American Type Culture Collection)</strain>
    </source>
</reference>
<organism evidence="8 9">
    <name type="scientific">Xenorhabdus innexi</name>
    <dbReference type="NCBI Taxonomy" id="290109"/>
    <lineage>
        <taxon>Bacteria</taxon>
        <taxon>Pseudomonadati</taxon>
        <taxon>Pseudomonadota</taxon>
        <taxon>Gammaproteobacteria</taxon>
        <taxon>Enterobacterales</taxon>
        <taxon>Morganellaceae</taxon>
        <taxon>Xenorhabdus</taxon>
    </lineage>
</organism>
<dbReference type="Proteomes" id="UP000196435">
    <property type="component" value="Unassembled WGS sequence"/>
</dbReference>
<dbReference type="InterPro" id="IPR049727">
    <property type="entry name" value="YbbP"/>
</dbReference>
<keyword evidence="2" id="KW-1003">Cell membrane</keyword>
<dbReference type="AlphaFoldDB" id="A0A1N6MTV7"/>
<feature type="transmembrane region" description="Helical" evidence="6">
    <location>
        <begin position="311"/>
        <end position="338"/>
    </location>
</feature>
<evidence type="ECO:0000256" key="5">
    <source>
        <dbReference type="ARBA" id="ARBA00023136"/>
    </source>
</evidence>
<dbReference type="Pfam" id="PF02687">
    <property type="entry name" value="FtsX"/>
    <property type="match status" value="2"/>
</dbReference>
<keyword evidence="3 6" id="KW-0812">Transmembrane</keyword>
<evidence type="ECO:0000256" key="2">
    <source>
        <dbReference type="ARBA" id="ARBA00022475"/>
    </source>
</evidence>
<protein>
    <submittedName>
        <fullName evidence="8">Uncharacterized ABC transporter permease ybbP</fullName>
    </submittedName>
</protein>
<accession>A0A1N6MTV7</accession>
<dbReference type="NCBIfam" id="NF041854">
    <property type="entry name" value="ABC_perm_YbbP"/>
    <property type="match status" value="1"/>
</dbReference>
<dbReference type="InterPro" id="IPR003838">
    <property type="entry name" value="ABC3_permease_C"/>
</dbReference>
<evidence type="ECO:0000256" key="4">
    <source>
        <dbReference type="ARBA" id="ARBA00022989"/>
    </source>
</evidence>
<proteinExistence type="predicted"/>
<feature type="transmembrane region" description="Helical" evidence="6">
    <location>
        <begin position="259"/>
        <end position="279"/>
    </location>
</feature>
<feature type="transmembrane region" description="Helical" evidence="6">
    <location>
        <begin position="702"/>
        <end position="720"/>
    </location>
</feature>
<feature type="transmembrane region" description="Helical" evidence="6">
    <location>
        <begin position="754"/>
        <end position="777"/>
    </location>
</feature>
<gene>
    <name evidence="8" type="primary">ybbP</name>
    <name evidence="8" type="ORF">XIS1_1370083</name>
</gene>
<dbReference type="PANTHER" id="PTHR30287:SF1">
    <property type="entry name" value="INNER MEMBRANE PROTEIN"/>
    <property type="match status" value="1"/>
</dbReference>
<dbReference type="InterPro" id="IPR038766">
    <property type="entry name" value="Membrane_comp_ABC_pdt"/>
</dbReference>
<dbReference type="GO" id="GO:0005886">
    <property type="term" value="C:plasma membrane"/>
    <property type="evidence" value="ECO:0007669"/>
    <property type="project" value="UniProtKB-SubCell"/>
</dbReference>
<feature type="transmembrane region" description="Helical" evidence="6">
    <location>
        <begin position="420"/>
        <end position="445"/>
    </location>
</feature>
<feature type="domain" description="ABC3 transporter permease C-terminal" evidence="7">
    <location>
        <begin position="705"/>
        <end position="817"/>
    </location>
</feature>
<feature type="transmembrane region" description="Helical" evidence="6">
    <location>
        <begin position="350"/>
        <end position="372"/>
    </location>
</feature>
<feature type="transmembrane region" description="Helical" evidence="6">
    <location>
        <begin position="393"/>
        <end position="414"/>
    </location>
</feature>
<evidence type="ECO:0000256" key="3">
    <source>
        <dbReference type="ARBA" id="ARBA00022692"/>
    </source>
</evidence>
<feature type="domain" description="ABC3 transporter permease C-terminal" evidence="7">
    <location>
        <begin position="263"/>
        <end position="379"/>
    </location>
</feature>